<dbReference type="PIRSF" id="PIRSF029215">
    <property type="entry name" value="UCP029215"/>
    <property type="match status" value="1"/>
</dbReference>
<dbReference type="Pfam" id="PF09979">
    <property type="entry name" value="DUF2213"/>
    <property type="match status" value="2"/>
</dbReference>
<feature type="coiled-coil region" evidence="1">
    <location>
        <begin position="232"/>
        <end position="291"/>
    </location>
</feature>
<name>A0A1X7QHP3_9CAUD</name>
<dbReference type="Proteomes" id="UP000281966">
    <property type="component" value="Segment"/>
</dbReference>
<sequence length="371" mass="40534">MKAKQRFDSAKVKAHFDDNGFLVDRPIVARIGLQVYQTPFGERREFRPASEVFKADSLATFAGKPVTVGHVTVTPENAEKVVVGSCAGAGVPNGIGVEVPLSIYSKRAIESAKKRDTAEISVGYTSVDIDKPGWGNNKTGEYVFDEDVSEDWKPDSPDWVKFDAIQTEIKVNHIALVFRGRAGIAKLNLDSQQDFPYSDDVINNKEDQIMTVKIKLDGAVEFDVPKAVADHIESLKADAKAQKEKADGLEAERDALQTKVDGIQDQIDAAVKKAKEDAAQHAQLVADAKELGIKCDGLDAKAIKVAYIKEVMGNDVSDKTDAYIETAFDIAKNSDKMAAQRKSIKGDSFANEKQDDAGSKLNPNARFEKLK</sequence>
<gene>
    <name evidence="3" type="ORF">SWAN_00028</name>
</gene>
<evidence type="ECO:0000256" key="2">
    <source>
        <dbReference type="SAM" id="MobiDB-lite"/>
    </source>
</evidence>
<proteinExistence type="predicted"/>
<evidence type="ECO:0000313" key="4">
    <source>
        <dbReference type="Proteomes" id="UP000281966"/>
    </source>
</evidence>
<dbReference type="InterPro" id="IPR016913">
    <property type="entry name" value="UCP029215"/>
</dbReference>
<reference evidence="4" key="1">
    <citation type="submission" date="2017-04" db="EMBL/GenBank/DDBJ databases">
        <authorList>
            <person name="Millard A."/>
            <person name="Redgwell R T."/>
            <person name="Michniewski S."/>
        </authorList>
    </citation>
    <scope>NUCLEOTIDE SEQUENCE [LARGE SCALE GENOMIC DNA]</scope>
</reference>
<protein>
    <submittedName>
        <fullName evidence="3">Putative head protein</fullName>
    </submittedName>
</protein>
<accession>A0A1X7QHP3</accession>
<evidence type="ECO:0000256" key="1">
    <source>
        <dbReference type="SAM" id="Coils"/>
    </source>
</evidence>
<keyword evidence="4" id="KW-1185">Reference proteome</keyword>
<organism evidence="3 4">
    <name type="scientific">Escherichia phage vB_EcoS_swan01</name>
    <dbReference type="NCBI Taxonomy" id="2496549"/>
    <lineage>
        <taxon>Viruses</taxon>
        <taxon>Duplodnaviria</taxon>
        <taxon>Heunggongvirae</taxon>
        <taxon>Uroviricota</taxon>
        <taxon>Caudoviricetes</taxon>
        <taxon>Drexlerviridae</taxon>
        <taxon>Tempevirinae</taxon>
        <taxon>Warwickvirus</taxon>
        <taxon>Warwickvirus ityhuna</taxon>
        <taxon>Warwickvirus swan01</taxon>
    </lineage>
</organism>
<keyword evidence="1" id="KW-0175">Coiled coil</keyword>
<dbReference type="EMBL" id="LT841304">
    <property type="protein sequence ID" value="SMH63913.1"/>
    <property type="molecule type" value="Genomic_DNA"/>
</dbReference>
<evidence type="ECO:0000313" key="3">
    <source>
        <dbReference type="EMBL" id="SMH63913.1"/>
    </source>
</evidence>
<feature type="region of interest" description="Disordered" evidence="2">
    <location>
        <begin position="341"/>
        <end position="371"/>
    </location>
</feature>